<evidence type="ECO:0000256" key="1">
    <source>
        <dbReference type="SAM" id="MobiDB-lite"/>
    </source>
</evidence>
<reference evidence="2" key="1">
    <citation type="submission" date="2023-04" db="EMBL/GenBank/DDBJ databases">
        <authorList>
            <consortium name="ELIXIR-Norway"/>
        </authorList>
    </citation>
    <scope>NUCLEOTIDE SEQUENCE [LARGE SCALE GENOMIC DNA]</scope>
</reference>
<name>A0ABN8ZRM0_RANTA</name>
<evidence type="ECO:0000313" key="2">
    <source>
        <dbReference type="EMBL" id="CAI9175218.1"/>
    </source>
</evidence>
<dbReference type="EMBL" id="OX459941">
    <property type="protein sequence ID" value="CAI9175218.1"/>
    <property type="molecule type" value="Genomic_DNA"/>
</dbReference>
<gene>
    <name evidence="2" type="ORF">MRATA1EN1_LOCUS24180</name>
</gene>
<organism evidence="2 3">
    <name type="scientific">Rangifer tarandus platyrhynchus</name>
    <name type="common">Svalbard reindeer</name>
    <dbReference type="NCBI Taxonomy" id="3082113"/>
    <lineage>
        <taxon>Eukaryota</taxon>
        <taxon>Metazoa</taxon>
        <taxon>Chordata</taxon>
        <taxon>Craniata</taxon>
        <taxon>Vertebrata</taxon>
        <taxon>Euteleostomi</taxon>
        <taxon>Mammalia</taxon>
        <taxon>Eutheria</taxon>
        <taxon>Laurasiatheria</taxon>
        <taxon>Artiodactyla</taxon>
        <taxon>Ruminantia</taxon>
        <taxon>Pecora</taxon>
        <taxon>Cervidae</taxon>
        <taxon>Odocoileinae</taxon>
        <taxon>Rangifer</taxon>
    </lineage>
</organism>
<sequence length="232" mass="25182">MTVRHVSDRERSRVARESLQYDHFLNIPLPTVLVPFLTDQQPQTLTNISKELDFQAILFAKGEEKASREAALLKKRPKTSPGGLGGGGRWCVQPVRRAFVHRVGAGAAESPVPARQCASGQRRPVHRGPLALASGLTPGPPPAGADANRLSPLRPPRLRRVRAGPRVFANGFIDFSSIRLLALALETSKGRLVGQRPAASGGLAPHTRVQAVRLIIFPEEAESLQLPENLLF</sequence>
<feature type="region of interest" description="Disordered" evidence="1">
    <location>
        <begin position="129"/>
        <end position="156"/>
    </location>
</feature>
<keyword evidence="3" id="KW-1185">Reference proteome</keyword>
<proteinExistence type="predicted"/>
<dbReference type="Proteomes" id="UP001176941">
    <property type="component" value="Chromosome 5"/>
</dbReference>
<evidence type="ECO:0000313" key="3">
    <source>
        <dbReference type="Proteomes" id="UP001176941"/>
    </source>
</evidence>
<protein>
    <submittedName>
        <fullName evidence="2">Uncharacterized protein</fullName>
    </submittedName>
</protein>
<accession>A0ABN8ZRM0</accession>